<dbReference type="PANTHER" id="PTHR32282">
    <property type="entry name" value="BINDING PROTEIN TRANSPEPTIDASE, PUTATIVE-RELATED"/>
    <property type="match status" value="1"/>
</dbReference>
<protein>
    <submittedName>
        <fullName evidence="18">Multimodular transpeptidase-transglycosylase</fullName>
        <ecNumber evidence="18">2.4.1.129</ecNumber>
        <ecNumber evidence="18">3.4.-.-</ecNumber>
    </submittedName>
</protein>
<feature type="compositionally biased region" description="Acidic residues" evidence="14">
    <location>
        <begin position="759"/>
        <end position="770"/>
    </location>
</feature>
<dbReference type="InterPro" id="IPR001264">
    <property type="entry name" value="Glyco_trans_51"/>
</dbReference>
<accession>A0A1X6WXZ9</accession>
<dbReference type="RefSeq" id="WP_087003922.1">
    <property type="nucleotide sequence ID" value="NZ_FWFF01000001.1"/>
</dbReference>
<dbReference type="SUPFAM" id="SSF53955">
    <property type="entry name" value="Lysozyme-like"/>
    <property type="match status" value="1"/>
</dbReference>
<dbReference type="GO" id="GO:0008658">
    <property type="term" value="F:penicillin binding"/>
    <property type="evidence" value="ECO:0007669"/>
    <property type="project" value="InterPro"/>
</dbReference>
<feature type="transmembrane region" description="Helical" evidence="15">
    <location>
        <begin position="71"/>
        <end position="92"/>
    </location>
</feature>
<dbReference type="EMBL" id="FWFF01000001">
    <property type="protein sequence ID" value="SLM90713.1"/>
    <property type="molecule type" value="Genomic_DNA"/>
</dbReference>
<keyword evidence="15" id="KW-0472">Membrane</keyword>
<evidence type="ECO:0000256" key="10">
    <source>
        <dbReference type="ARBA" id="ARBA00023268"/>
    </source>
</evidence>
<dbReference type="Gene3D" id="3.40.710.10">
    <property type="entry name" value="DD-peptidase/beta-lactamase superfamily"/>
    <property type="match status" value="1"/>
</dbReference>
<keyword evidence="7 18" id="KW-0378">Hydrolase</keyword>
<keyword evidence="15" id="KW-0812">Transmembrane</keyword>
<comment type="catalytic activity">
    <reaction evidence="12">
        <text>Preferential cleavage: (Ac)2-L-Lys-D-Ala-|-D-Ala. Also transpeptidation of peptidyl-alanyl moieties that are N-acyl substituents of D-alanine.</text>
        <dbReference type="EC" id="3.4.16.4"/>
    </reaction>
</comment>
<evidence type="ECO:0000256" key="5">
    <source>
        <dbReference type="ARBA" id="ARBA00022676"/>
    </source>
</evidence>
<evidence type="ECO:0000256" key="7">
    <source>
        <dbReference type="ARBA" id="ARBA00022801"/>
    </source>
</evidence>
<evidence type="ECO:0000256" key="1">
    <source>
        <dbReference type="ARBA" id="ARBA00007090"/>
    </source>
</evidence>
<dbReference type="InterPro" id="IPR001460">
    <property type="entry name" value="PCN-bd_Tpept"/>
</dbReference>
<keyword evidence="5 18" id="KW-0328">Glycosyltransferase</keyword>
<evidence type="ECO:0000313" key="19">
    <source>
        <dbReference type="Proteomes" id="UP000196581"/>
    </source>
</evidence>
<evidence type="ECO:0000256" key="15">
    <source>
        <dbReference type="SAM" id="Phobius"/>
    </source>
</evidence>
<dbReference type="InterPro" id="IPR036950">
    <property type="entry name" value="PBP_transglycosylase"/>
</dbReference>
<dbReference type="InterPro" id="IPR023346">
    <property type="entry name" value="Lysozyme-like_dom_sf"/>
</dbReference>
<evidence type="ECO:0000256" key="11">
    <source>
        <dbReference type="ARBA" id="ARBA00023316"/>
    </source>
</evidence>
<keyword evidence="10" id="KW-0511">Multifunctional enzyme</keyword>
<keyword evidence="9" id="KW-0573">Peptidoglycan synthesis</keyword>
<evidence type="ECO:0000259" key="16">
    <source>
        <dbReference type="Pfam" id="PF00905"/>
    </source>
</evidence>
<dbReference type="Proteomes" id="UP000196581">
    <property type="component" value="Unassembled WGS sequence"/>
</dbReference>
<keyword evidence="15" id="KW-1133">Transmembrane helix</keyword>
<feature type="compositionally biased region" description="Low complexity" evidence="14">
    <location>
        <begin position="23"/>
        <end position="34"/>
    </location>
</feature>
<feature type="domain" description="Penicillin-binding protein transpeptidase" evidence="16">
    <location>
        <begin position="381"/>
        <end position="616"/>
    </location>
</feature>
<keyword evidence="3" id="KW-0121">Carboxypeptidase</keyword>
<dbReference type="GO" id="GO:0009002">
    <property type="term" value="F:serine-type D-Ala-D-Ala carboxypeptidase activity"/>
    <property type="evidence" value="ECO:0007669"/>
    <property type="project" value="UniProtKB-EC"/>
</dbReference>
<evidence type="ECO:0000256" key="13">
    <source>
        <dbReference type="ARBA" id="ARBA00049902"/>
    </source>
</evidence>
<keyword evidence="6 18" id="KW-0808">Transferase</keyword>
<dbReference type="GO" id="GO:0071555">
    <property type="term" value="P:cell wall organization"/>
    <property type="evidence" value="ECO:0007669"/>
    <property type="project" value="UniProtKB-KW"/>
</dbReference>
<dbReference type="InterPro" id="IPR012338">
    <property type="entry name" value="Beta-lactam/transpept-like"/>
</dbReference>
<evidence type="ECO:0000256" key="14">
    <source>
        <dbReference type="SAM" id="MobiDB-lite"/>
    </source>
</evidence>
<feature type="compositionally biased region" description="Gly residues" evidence="14">
    <location>
        <begin position="771"/>
        <end position="780"/>
    </location>
</feature>
<dbReference type="EC" id="2.4.1.129" evidence="18"/>
<evidence type="ECO:0000256" key="2">
    <source>
        <dbReference type="ARBA" id="ARBA00007739"/>
    </source>
</evidence>
<dbReference type="GO" id="GO:0006508">
    <property type="term" value="P:proteolysis"/>
    <property type="evidence" value="ECO:0007669"/>
    <property type="project" value="UniProtKB-KW"/>
</dbReference>
<reference evidence="19" key="1">
    <citation type="submission" date="2017-02" db="EMBL/GenBank/DDBJ databases">
        <authorList>
            <person name="Dridi B."/>
        </authorList>
    </citation>
    <scope>NUCLEOTIDE SEQUENCE [LARGE SCALE GENOMIC DNA]</scope>
    <source>
        <strain evidence="19">B Co 03.10</strain>
    </source>
</reference>
<feature type="domain" description="Glycosyl transferase family 51" evidence="17">
    <location>
        <begin position="118"/>
        <end position="288"/>
    </location>
</feature>
<keyword evidence="8" id="KW-0133">Cell shape</keyword>
<feature type="region of interest" description="Disordered" evidence="14">
    <location>
        <begin position="1"/>
        <end position="34"/>
    </location>
</feature>
<evidence type="ECO:0000256" key="8">
    <source>
        <dbReference type="ARBA" id="ARBA00022960"/>
    </source>
</evidence>
<evidence type="ECO:0000256" key="12">
    <source>
        <dbReference type="ARBA" id="ARBA00034000"/>
    </source>
</evidence>
<comment type="catalytic activity">
    <reaction evidence="13">
        <text>[GlcNAc-(1-&gt;4)-Mur2Ac(oyl-L-Ala-gamma-D-Glu-L-Lys-D-Ala-D-Ala)](n)-di-trans,octa-cis-undecaprenyl diphosphate + beta-D-GlcNAc-(1-&gt;4)-Mur2Ac(oyl-L-Ala-gamma-D-Glu-L-Lys-D-Ala-D-Ala)-di-trans,octa-cis-undecaprenyl diphosphate = [GlcNAc-(1-&gt;4)-Mur2Ac(oyl-L-Ala-gamma-D-Glu-L-Lys-D-Ala-D-Ala)](n+1)-di-trans,octa-cis-undecaprenyl diphosphate + di-trans,octa-cis-undecaprenyl diphosphate + H(+)</text>
        <dbReference type="Rhea" id="RHEA:23708"/>
        <dbReference type="Rhea" id="RHEA-COMP:9602"/>
        <dbReference type="Rhea" id="RHEA-COMP:9603"/>
        <dbReference type="ChEBI" id="CHEBI:15378"/>
        <dbReference type="ChEBI" id="CHEBI:58405"/>
        <dbReference type="ChEBI" id="CHEBI:60033"/>
        <dbReference type="ChEBI" id="CHEBI:78435"/>
        <dbReference type="EC" id="2.4.99.28"/>
    </reaction>
</comment>
<name>A0A1X6WXZ9_9MICO</name>
<feature type="compositionally biased region" description="Acidic residues" evidence="14">
    <location>
        <begin position="720"/>
        <end position="750"/>
    </location>
</feature>
<feature type="compositionally biased region" description="Pro residues" evidence="14">
    <location>
        <begin position="694"/>
        <end position="704"/>
    </location>
</feature>
<comment type="similarity">
    <text evidence="1">In the C-terminal section; belongs to the transpeptidase family.</text>
</comment>
<keyword evidence="4" id="KW-0645">Protease</keyword>
<dbReference type="GO" id="GO:0008955">
    <property type="term" value="F:peptidoglycan glycosyltransferase activity"/>
    <property type="evidence" value="ECO:0007669"/>
    <property type="project" value="UniProtKB-EC"/>
</dbReference>
<comment type="similarity">
    <text evidence="2">In the N-terminal section; belongs to the glycosyltransferase 51 family.</text>
</comment>
<dbReference type="EC" id="3.4.-.-" evidence="18"/>
<organism evidence="18 19">
    <name type="scientific">Brevibacterium yomogidense</name>
    <dbReference type="NCBI Taxonomy" id="946573"/>
    <lineage>
        <taxon>Bacteria</taxon>
        <taxon>Bacillati</taxon>
        <taxon>Actinomycetota</taxon>
        <taxon>Actinomycetes</taxon>
        <taxon>Micrococcales</taxon>
        <taxon>Brevibacteriaceae</taxon>
        <taxon>Brevibacterium</taxon>
    </lineage>
</organism>
<dbReference type="Gene3D" id="1.10.3810.10">
    <property type="entry name" value="Biosynthetic peptidoglycan transglycosylase-like"/>
    <property type="match status" value="1"/>
</dbReference>
<evidence type="ECO:0000313" key="18">
    <source>
        <dbReference type="EMBL" id="SLM90713.1"/>
    </source>
</evidence>
<dbReference type="Pfam" id="PF00905">
    <property type="entry name" value="Transpeptidase"/>
    <property type="match status" value="1"/>
</dbReference>
<dbReference type="InterPro" id="IPR050396">
    <property type="entry name" value="Glycosyltr_51/Transpeptidase"/>
</dbReference>
<dbReference type="GO" id="GO:0008360">
    <property type="term" value="P:regulation of cell shape"/>
    <property type="evidence" value="ECO:0007669"/>
    <property type="project" value="UniProtKB-KW"/>
</dbReference>
<dbReference type="SUPFAM" id="SSF56601">
    <property type="entry name" value="beta-lactamase/transpeptidase-like"/>
    <property type="match status" value="1"/>
</dbReference>
<evidence type="ECO:0000256" key="6">
    <source>
        <dbReference type="ARBA" id="ARBA00022679"/>
    </source>
</evidence>
<keyword evidence="19" id="KW-1185">Reference proteome</keyword>
<dbReference type="FunFam" id="1.10.3810.10:FF:000001">
    <property type="entry name" value="Penicillin-binding protein 1A"/>
    <property type="match status" value="1"/>
</dbReference>
<feature type="compositionally biased region" description="Acidic residues" evidence="14">
    <location>
        <begin position="781"/>
        <end position="797"/>
    </location>
</feature>
<evidence type="ECO:0000256" key="4">
    <source>
        <dbReference type="ARBA" id="ARBA00022670"/>
    </source>
</evidence>
<proteinExistence type="inferred from homology"/>
<keyword evidence="11" id="KW-0961">Cell wall biogenesis/degradation</keyword>
<gene>
    <name evidence="18" type="ORF">FM105_02185</name>
</gene>
<dbReference type="PANTHER" id="PTHR32282:SF34">
    <property type="entry name" value="PENICILLIN-BINDING PROTEIN 1A"/>
    <property type="match status" value="1"/>
</dbReference>
<dbReference type="Pfam" id="PF00912">
    <property type="entry name" value="Transgly"/>
    <property type="match status" value="1"/>
</dbReference>
<dbReference type="GO" id="GO:0030288">
    <property type="term" value="C:outer membrane-bounded periplasmic space"/>
    <property type="evidence" value="ECO:0007669"/>
    <property type="project" value="TreeGrafter"/>
</dbReference>
<feature type="region of interest" description="Disordered" evidence="14">
    <location>
        <begin position="679"/>
        <end position="803"/>
    </location>
</feature>
<dbReference type="GO" id="GO:0009252">
    <property type="term" value="P:peptidoglycan biosynthetic process"/>
    <property type="evidence" value="ECO:0007669"/>
    <property type="project" value="UniProtKB-KW"/>
</dbReference>
<evidence type="ECO:0000256" key="9">
    <source>
        <dbReference type="ARBA" id="ARBA00022984"/>
    </source>
</evidence>
<sequence length="803" mass="84808">MTPPETPRHAGSQGRHHSGSPVAKAGAKASAGAAATASGAKGASSRFSRWVGYPRPGRTGWRRWIPALRHWAVALLLFVALGLGAFGIGYAVTDIPEPNVEAAGQTSTVYYQDGETEVGSFSAEDRTNVSIDEISPAMRQAAIAAEDQSFYENRGISFRGLTRAVWGVVTDDYAGGGSTITQQYVKNFYLTNERSIDRKVKEMFISLKIDQELSKDEVLANYLNTIYLGRQSYGIEVAANNYFDKPASELDVAESALLAAMIQRPGAADPAEEPEQYEDRFRYVLDGMVKLDYLTEEEAAATEMPDVGENPKDNQYKGQNGYLLSTVMNELKSVGYTEDELNRGGYDIVSTFDEGAMDAAVDAVEKLPELNDGMHVGLSSVDPATGGVVAIYGGEDYLERAQNTATQDTAQAGSTFKVFTLVAGLENGFRLTDYFSGTSGTTFNYDGTPWTVRNYGGSTYGSVSLLRATQSSINTAYAQLNIEVGPEKTMDVAQRAGFPDDTVGLEPNAANVLGTASPTVTQMAGAFSTFAAEGVHHQVHFVDSVTDPEGEVVHEAEAKGDQAIDQAVAAETSYALSNVVTGGSGSYANNLGRPAAGKTGTSQNAYSAWFAGYTPNLSTAVSIFREDGNGNPVEIGPYGGRGEITGGSFPTMVWTDYMIGAVDAMDLPVEQFPERGELPQVEKPANDSGVPDQAPAPAPQPQQPQQPQNPGGNGGGGDGDSSEEDSGDDAREEEPEEPEEDEGDEDEGDDSGGGIQPPGDDEGNDGDDGGGGDNGGGGGDDGNEPPPEEEPEPEPEPEPGSTN</sequence>
<evidence type="ECO:0000259" key="17">
    <source>
        <dbReference type="Pfam" id="PF00912"/>
    </source>
</evidence>
<evidence type="ECO:0000256" key="3">
    <source>
        <dbReference type="ARBA" id="ARBA00022645"/>
    </source>
</evidence>
<dbReference type="AlphaFoldDB" id="A0A1X6WXZ9"/>